<evidence type="ECO:0000256" key="1">
    <source>
        <dbReference type="SAM" id="SignalP"/>
    </source>
</evidence>
<reference evidence="3" key="1">
    <citation type="journal article" date="2019" name="Int. J. Syst. Evol. Microbiol.">
        <title>The Global Catalogue of Microorganisms (GCM) 10K type strain sequencing project: providing services to taxonomists for standard genome sequencing and annotation.</title>
        <authorList>
            <consortium name="The Broad Institute Genomics Platform"/>
            <consortium name="The Broad Institute Genome Sequencing Center for Infectious Disease"/>
            <person name="Wu L."/>
            <person name="Ma J."/>
        </authorList>
    </citation>
    <scope>NUCLEOTIDE SEQUENCE [LARGE SCALE GENOMIC DNA]</scope>
    <source>
        <strain evidence="3">KCTC 23984</strain>
    </source>
</reference>
<sequence length="122" mass="13180">MKNLKVLFAMMAVAMLTFFSANDAKAQTTTVGTLLTGLLNVNVSDIEVNIGDITVQDLVDVENVLNNNNIQFLNRSINNNSILSDIQIDLTNAFREANLISGNQIVVGVLSGGQFVIQTLPL</sequence>
<protein>
    <submittedName>
        <fullName evidence="2">Uncharacterized protein</fullName>
    </submittedName>
</protein>
<gene>
    <name evidence="2" type="ORF">ACFS7Z_02965</name>
</gene>
<proteinExistence type="predicted"/>
<name>A0ABW6BN89_9BACT</name>
<dbReference type="EMBL" id="JBHUOX010000002">
    <property type="protein sequence ID" value="MFD2999309.1"/>
    <property type="molecule type" value="Genomic_DNA"/>
</dbReference>
<dbReference type="Proteomes" id="UP001597641">
    <property type="component" value="Unassembled WGS sequence"/>
</dbReference>
<accession>A0ABW6BN89</accession>
<organism evidence="2 3">
    <name type="scientific">Pontibacter toksunensis</name>
    <dbReference type="NCBI Taxonomy" id="1332631"/>
    <lineage>
        <taxon>Bacteria</taxon>
        <taxon>Pseudomonadati</taxon>
        <taxon>Bacteroidota</taxon>
        <taxon>Cytophagia</taxon>
        <taxon>Cytophagales</taxon>
        <taxon>Hymenobacteraceae</taxon>
        <taxon>Pontibacter</taxon>
    </lineage>
</organism>
<keyword evidence="1" id="KW-0732">Signal</keyword>
<evidence type="ECO:0000313" key="2">
    <source>
        <dbReference type="EMBL" id="MFD2999309.1"/>
    </source>
</evidence>
<comment type="caution">
    <text evidence="2">The sequence shown here is derived from an EMBL/GenBank/DDBJ whole genome shotgun (WGS) entry which is preliminary data.</text>
</comment>
<keyword evidence="3" id="KW-1185">Reference proteome</keyword>
<dbReference type="RefSeq" id="WP_377480677.1">
    <property type="nucleotide sequence ID" value="NZ_JBHUOX010000002.1"/>
</dbReference>
<evidence type="ECO:0000313" key="3">
    <source>
        <dbReference type="Proteomes" id="UP001597641"/>
    </source>
</evidence>
<feature type="signal peptide" evidence="1">
    <location>
        <begin position="1"/>
        <end position="26"/>
    </location>
</feature>
<feature type="chain" id="PRO_5045655490" evidence="1">
    <location>
        <begin position="27"/>
        <end position="122"/>
    </location>
</feature>